<evidence type="ECO:0000259" key="1">
    <source>
        <dbReference type="Pfam" id="PF19263"/>
    </source>
</evidence>
<dbReference type="AlphaFoldDB" id="A0A238KH15"/>
<evidence type="ECO:0000313" key="2">
    <source>
        <dbReference type="EMBL" id="SMX42008.1"/>
    </source>
</evidence>
<gene>
    <name evidence="2" type="ORF">PEV8663_02397</name>
</gene>
<protein>
    <recommendedName>
        <fullName evidence="1">NrS-1 polymerase-like helicase domain-containing protein</fullName>
    </recommendedName>
</protein>
<sequence length="1017" mass="114367">MNFASDNHPSLNATHSLSAAERHMDDDLRVTPTARWNDATIYGDLNSEEAQKVLASELISGFSERAPKVAGDKWIQKKFNVRVVLEALTRHPVQKKKEGTALFFNETELTGRARTIGGERQVFTYRGKAKAKSVSAFVVDIDGTDYIDRIRDTVIELGLFAVLYTTHSHAKKSTEKGDFFRLIIPLEHPFLVEEHGGNPRLAAWHWLSRYVGFSKLLGIIDLDLSAAKFVQMMFMPRRADEAAKFKHYVVAGRALSVDEMPIEKDLPKYKAVRSAGRARERESAAQRKEATLKDGFDVRDWFDDCGEAFDLETLLDMIGWDIRNEFAGDGMTIMCPNHLEHTVPDDGSDTGCWCAPTDGEQKILIMCHHDHCGDLCTWDFFRLIEERIEDGDAILPDEFKTLSELLSDEMFYPEIDGKTITVTPADYGAVIDVAVSYLSSPKKVEDAFQSTSENENVGEVDYVALFAGVALAGNRSAAVERLHLLLKDKKRFNANEIANLKKRGAELAEGKRLEYAHQREAENAKVLEAALEGDTDLGHPSWDIADPLGETMTEASATLSKRWRVVSIGGKFRVLCVPDPDNLDRRKVAIETMSKADFEAFHEDRKVRMGKEWMNPAKSFVKSARRVSALEFAPPPVQIHSNVFNLYRGRQISPREGSCEHLKTFIKHTVCRGREELFRFVWLYLAHLVQRPGEKPQTAIVLRGMGGCGKSTFGLILERLAAPYSLTIAEEEHVTGRFAGQHLATSLVAVCTEALFAGDPKVNGKIKSLVTSDTILAEPKGLPVVQLQSYTRFYFDSNNDRVVPIDGNGSERRYLVMEVNDDHMNDKHFFDPIYDELNGDGMAALAWELEIYDPANDGLRWQDVRTAPDTPERRKMRWHSMRPVERALIRLIEDGGVTMKTESGQTFRYEFEAGQPIRLPQAELRRFLGTSMNRHEAKDGDIESLMKDLFGESVSDKTGTEHLTVKVLRGAIKCSEYIPGGASGDDWSQIDRKAIRCFEFPPVDVLGEIAAKKYQLT</sequence>
<keyword evidence="3" id="KW-1185">Reference proteome</keyword>
<evidence type="ECO:0000313" key="3">
    <source>
        <dbReference type="Proteomes" id="UP000220836"/>
    </source>
</evidence>
<accession>A0A238KH15</accession>
<dbReference type="Proteomes" id="UP000220836">
    <property type="component" value="Unassembled WGS sequence"/>
</dbReference>
<name>A0A238KH15_9RHOB</name>
<dbReference type="SUPFAM" id="SSF52540">
    <property type="entry name" value="P-loop containing nucleoside triphosphate hydrolases"/>
    <property type="match status" value="1"/>
</dbReference>
<organism evidence="2 3">
    <name type="scientific">Pelagimonas varians</name>
    <dbReference type="NCBI Taxonomy" id="696760"/>
    <lineage>
        <taxon>Bacteria</taxon>
        <taxon>Pseudomonadati</taxon>
        <taxon>Pseudomonadota</taxon>
        <taxon>Alphaproteobacteria</taxon>
        <taxon>Rhodobacterales</taxon>
        <taxon>Roseobacteraceae</taxon>
        <taxon>Pelagimonas</taxon>
    </lineage>
</organism>
<dbReference type="InterPro" id="IPR045455">
    <property type="entry name" value="NrS-1_pol-like_helicase"/>
</dbReference>
<dbReference type="Pfam" id="PF19263">
    <property type="entry name" value="DUF5906"/>
    <property type="match status" value="1"/>
</dbReference>
<dbReference type="Gene3D" id="3.40.50.300">
    <property type="entry name" value="P-loop containing nucleotide triphosphate hydrolases"/>
    <property type="match status" value="1"/>
</dbReference>
<proteinExistence type="predicted"/>
<dbReference type="EMBL" id="FXYH01000007">
    <property type="protein sequence ID" value="SMX42008.1"/>
    <property type="molecule type" value="Genomic_DNA"/>
</dbReference>
<dbReference type="InterPro" id="IPR027417">
    <property type="entry name" value="P-loop_NTPase"/>
</dbReference>
<reference evidence="2 3" key="1">
    <citation type="submission" date="2017-05" db="EMBL/GenBank/DDBJ databases">
        <authorList>
            <person name="Song R."/>
            <person name="Chenine A.L."/>
            <person name="Ruprecht R.M."/>
        </authorList>
    </citation>
    <scope>NUCLEOTIDE SEQUENCE [LARGE SCALE GENOMIC DNA]</scope>
    <source>
        <strain evidence="2 3">CECT 8663</strain>
    </source>
</reference>
<feature type="domain" description="NrS-1 polymerase-like helicase" evidence="1">
    <location>
        <begin position="702"/>
        <end position="813"/>
    </location>
</feature>